<evidence type="ECO:0000256" key="2">
    <source>
        <dbReference type="ARBA" id="ARBA00022695"/>
    </source>
</evidence>
<dbReference type="NCBIfam" id="TIGR03552">
    <property type="entry name" value="F420_cofC"/>
    <property type="match status" value="1"/>
</dbReference>
<name>A0A832ZV33_CALS0</name>
<dbReference type="SUPFAM" id="SSF53448">
    <property type="entry name" value="Nucleotide-diphospho-sugar transferases"/>
    <property type="match status" value="1"/>
</dbReference>
<dbReference type="GO" id="GO:0005525">
    <property type="term" value="F:GTP binding"/>
    <property type="evidence" value="ECO:0007669"/>
    <property type="project" value="UniProtKB-KW"/>
</dbReference>
<sequence length="194" mass="22097">MKTWAVIPLKRLDNAKTRLSTILTAEERRNLMLKLFSHVLETCVNGNLRCIVVAENPEIEKYTLKLDQHFILDSSGDLNEAVAKGLEYAEHKRFEGCLIVFADLPFLTVDDVNTIIRLLDFSNIVLCPDLSLEGTNIVGLRRGVDFFKPEFGDRSYLRFVESLHDFKTYLSLGTGLDLDKPEQFKDAKARGFIL</sequence>
<keyword evidence="4" id="KW-0342">GTP-binding</keyword>
<reference evidence="5" key="1">
    <citation type="journal article" date="2020" name="ISME J.">
        <title>Gammaproteobacteria mediating utilization of methyl-, sulfur- and petroleum organic compounds in deep ocean hydrothermal plumes.</title>
        <authorList>
            <person name="Zhou Z."/>
            <person name="Liu Y."/>
            <person name="Pan J."/>
            <person name="Cron B.R."/>
            <person name="Toner B.M."/>
            <person name="Anantharaman K."/>
            <person name="Breier J.A."/>
            <person name="Dick G.J."/>
            <person name="Li M."/>
        </authorList>
    </citation>
    <scope>NUCLEOTIDE SEQUENCE</scope>
    <source>
        <strain evidence="5">SZUA-1515</strain>
    </source>
</reference>
<keyword evidence="3" id="KW-0547">Nucleotide-binding</keyword>
<evidence type="ECO:0000256" key="3">
    <source>
        <dbReference type="ARBA" id="ARBA00022741"/>
    </source>
</evidence>
<dbReference type="Gene3D" id="3.90.550.10">
    <property type="entry name" value="Spore Coat Polysaccharide Biosynthesis Protein SpsA, Chain A"/>
    <property type="match status" value="1"/>
</dbReference>
<dbReference type="Pfam" id="PF01983">
    <property type="entry name" value="CofC"/>
    <property type="match status" value="1"/>
</dbReference>
<evidence type="ECO:0000313" key="6">
    <source>
        <dbReference type="Proteomes" id="UP000608579"/>
    </source>
</evidence>
<proteinExistence type="predicted"/>
<protein>
    <submittedName>
        <fullName evidence="5">2-phospho-L-lactate guanylyltransferase</fullName>
        <ecNumber evidence="5">2.7.7.68</ecNumber>
    </submittedName>
</protein>
<gene>
    <name evidence="5" type="primary">cofC</name>
    <name evidence="5" type="ORF">EYH45_02405</name>
</gene>
<dbReference type="EMBL" id="DQVM01000043">
    <property type="protein sequence ID" value="HIQ29397.1"/>
    <property type="molecule type" value="Genomic_DNA"/>
</dbReference>
<organism evidence="5 6">
    <name type="scientific">Caldiarchaeum subterraneum</name>
    <dbReference type="NCBI Taxonomy" id="311458"/>
    <lineage>
        <taxon>Archaea</taxon>
        <taxon>Nitrososphaerota</taxon>
        <taxon>Candidatus Caldarchaeales</taxon>
        <taxon>Candidatus Caldarchaeaceae</taxon>
        <taxon>Candidatus Caldarchaeum</taxon>
    </lineage>
</organism>
<dbReference type="EC" id="2.7.7.68" evidence="5"/>
<dbReference type="PANTHER" id="PTHR40392">
    <property type="entry name" value="2-PHOSPHO-L-LACTATE GUANYLYLTRANSFERASE"/>
    <property type="match status" value="1"/>
</dbReference>
<evidence type="ECO:0000256" key="1">
    <source>
        <dbReference type="ARBA" id="ARBA00022679"/>
    </source>
</evidence>
<dbReference type="Proteomes" id="UP000608579">
    <property type="component" value="Unassembled WGS sequence"/>
</dbReference>
<dbReference type="PANTHER" id="PTHR40392:SF1">
    <property type="entry name" value="2-PHOSPHO-L-LACTATE GUANYLYLTRANSFERASE"/>
    <property type="match status" value="1"/>
</dbReference>
<keyword evidence="2 5" id="KW-0548">Nucleotidyltransferase</keyword>
<comment type="caution">
    <text evidence="5">The sequence shown here is derived from an EMBL/GenBank/DDBJ whole genome shotgun (WGS) entry which is preliminary data.</text>
</comment>
<dbReference type="InterPro" id="IPR002835">
    <property type="entry name" value="CofC"/>
</dbReference>
<dbReference type="AlphaFoldDB" id="A0A832ZV33"/>
<accession>A0A832ZV33</accession>
<evidence type="ECO:0000313" key="5">
    <source>
        <dbReference type="EMBL" id="HIQ29397.1"/>
    </source>
</evidence>
<keyword evidence="1 5" id="KW-0808">Transferase</keyword>
<dbReference type="GO" id="GO:0043814">
    <property type="term" value="F:phospholactate guanylyltransferase activity"/>
    <property type="evidence" value="ECO:0007669"/>
    <property type="project" value="UniProtKB-EC"/>
</dbReference>
<evidence type="ECO:0000256" key="4">
    <source>
        <dbReference type="ARBA" id="ARBA00023134"/>
    </source>
</evidence>
<dbReference type="InterPro" id="IPR029044">
    <property type="entry name" value="Nucleotide-diphossugar_trans"/>
</dbReference>